<dbReference type="OrthoDB" id="866547at2"/>
<dbReference type="Pfam" id="PF09852">
    <property type="entry name" value="DUF2079"/>
    <property type="match status" value="1"/>
</dbReference>
<dbReference type="Proteomes" id="UP000198131">
    <property type="component" value="Unassembled WGS sequence"/>
</dbReference>
<feature type="transmembrane region" description="Helical" evidence="1">
    <location>
        <begin position="88"/>
        <end position="114"/>
    </location>
</feature>
<keyword evidence="1" id="KW-0472">Membrane</keyword>
<feature type="transmembrane region" description="Helical" evidence="1">
    <location>
        <begin position="126"/>
        <end position="146"/>
    </location>
</feature>
<reference evidence="3" key="1">
    <citation type="submission" date="2017-06" db="EMBL/GenBank/DDBJ databases">
        <authorList>
            <person name="Varghese N."/>
            <person name="Submissions S."/>
        </authorList>
    </citation>
    <scope>NUCLEOTIDE SEQUENCE [LARGE SCALE GENOMIC DNA]</scope>
    <source>
        <strain evidence="3">DSM 11116</strain>
    </source>
</reference>
<name>A0A212UEG0_9BACT</name>
<keyword evidence="1" id="KW-1133">Transmembrane helix</keyword>
<feature type="transmembrane region" description="Helical" evidence="1">
    <location>
        <begin position="209"/>
        <end position="234"/>
    </location>
</feature>
<sequence length="510" mass="56195">MPVLYLSTLKAQWGRTLLLVLFALAYASISFVNHYNFRTATLDLGLIAQAVGEVAQLRWPQTTLLLDSPPTPFLGQHFSLTPLLAVPLYYVVGGAWALLLVQTGALLLGALGVWRYAQAQGASPGVCNWALAFFASQWGIYSALSFDYHDNVVGAMALPWLALWVGQRRVGPAVAAALVVLLSKENMALWLAFVLLGLAWQHWRQRAVVAWLAAGALASLGYFVVITQVVMPALDVNHRAFTQVVRYAHLGPTLPAAVANVLLHPRLLWDVLLHNTLPDPLYDHIKRELWVAILLSGGWALVWRPWYALMLLPILGQKLLSNDFVLWGINGHYSIELAPVLALAATDALCSWRWGRIRHLAWAGALASVLLFTLDTFSTRFSRWYTPVTNNPLLPEHYTSAVPDRAGLCAALAQVPADVPLSASSSLVPHLLNRQAVYLFPVLRNARLVALLREPGEAAAWPLSPEVARQALAQFQADANYRTVYEDAQLVVLARRFAPTDSAITWKAQP</sequence>
<evidence type="ECO:0000256" key="1">
    <source>
        <dbReference type="SAM" id="Phobius"/>
    </source>
</evidence>
<keyword evidence="3" id="KW-1185">Reference proteome</keyword>
<protein>
    <submittedName>
        <fullName evidence="2">Uncharacterized membrane protein</fullName>
    </submittedName>
</protein>
<dbReference type="RefSeq" id="WP_088844742.1">
    <property type="nucleotide sequence ID" value="NZ_FYEW01000002.1"/>
</dbReference>
<dbReference type="AlphaFoldDB" id="A0A212UEG0"/>
<accession>A0A212UEG0</accession>
<keyword evidence="1" id="KW-0812">Transmembrane</keyword>
<feature type="transmembrane region" description="Helical" evidence="1">
    <location>
        <begin position="12"/>
        <end position="32"/>
    </location>
</feature>
<evidence type="ECO:0000313" key="3">
    <source>
        <dbReference type="Proteomes" id="UP000198131"/>
    </source>
</evidence>
<dbReference type="InterPro" id="IPR018650">
    <property type="entry name" value="STSV1_Orf64"/>
</dbReference>
<organism evidence="2 3">
    <name type="scientific">Hymenobacter gelipurpurascens</name>
    <dbReference type="NCBI Taxonomy" id="89968"/>
    <lineage>
        <taxon>Bacteria</taxon>
        <taxon>Pseudomonadati</taxon>
        <taxon>Bacteroidota</taxon>
        <taxon>Cytophagia</taxon>
        <taxon>Cytophagales</taxon>
        <taxon>Hymenobacteraceae</taxon>
        <taxon>Hymenobacter</taxon>
    </lineage>
</organism>
<proteinExistence type="predicted"/>
<gene>
    <name evidence="2" type="ORF">SAMN06265337_3488</name>
</gene>
<dbReference type="EMBL" id="FYEW01000002">
    <property type="protein sequence ID" value="SNC76639.1"/>
    <property type="molecule type" value="Genomic_DNA"/>
</dbReference>
<evidence type="ECO:0000313" key="2">
    <source>
        <dbReference type="EMBL" id="SNC76639.1"/>
    </source>
</evidence>